<proteinExistence type="predicted"/>
<organism evidence="1 2">
    <name type="scientific">Prauserella muralis</name>
    <dbReference type="NCBI Taxonomy" id="588067"/>
    <lineage>
        <taxon>Bacteria</taxon>
        <taxon>Bacillati</taxon>
        <taxon>Actinomycetota</taxon>
        <taxon>Actinomycetes</taxon>
        <taxon>Pseudonocardiales</taxon>
        <taxon>Pseudonocardiaceae</taxon>
        <taxon>Prauserella</taxon>
    </lineage>
</organism>
<dbReference type="InterPro" id="IPR024344">
    <property type="entry name" value="MDMPI_metal-binding"/>
</dbReference>
<dbReference type="InterPro" id="IPR017517">
    <property type="entry name" value="Maleyloyr_isom"/>
</dbReference>
<dbReference type="GO" id="GO:0046872">
    <property type="term" value="F:metal ion binding"/>
    <property type="evidence" value="ECO:0007669"/>
    <property type="project" value="InterPro"/>
</dbReference>
<dbReference type="NCBIfam" id="TIGR03083">
    <property type="entry name" value="maleylpyruvate isomerase family mycothiol-dependent enzyme"/>
    <property type="match status" value="1"/>
</dbReference>
<dbReference type="AlphaFoldDB" id="A0A2V4BBT1"/>
<dbReference type="InterPro" id="IPR017520">
    <property type="entry name" value="CHP03086"/>
</dbReference>
<keyword evidence="2" id="KW-1185">Reference proteome</keyword>
<name>A0A2V4BBT1_9PSEU</name>
<dbReference type="Gene3D" id="1.20.120.450">
    <property type="entry name" value="dinb family like domain"/>
    <property type="match status" value="1"/>
</dbReference>
<dbReference type="Proteomes" id="UP000249915">
    <property type="component" value="Unassembled WGS sequence"/>
</dbReference>
<dbReference type="OrthoDB" id="5185819at2"/>
<comment type="caution">
    <text evidence="1">The sequence shown here is derived from an EMBL/GenBank/DDBJ whole genome shotgun (WGS) entry which is preliminary data.</text>
</comment>
<dbReference type="NCBIfam" id="TIGR03086">
    <property type="entry name" value="TIGR03086 family metal-binding protein"/>
    <property type="match status" value="1"/>
</dbReference>
<reference evidence="1 2" key="1">
    <citation type="submission" date="2016-07" db="EMBL/GenBank/DDBJ databases">
        <title>Draft genome sequence of Prauserella muralis DSM 45305, isolated from a mould-covered wall in an indoor environment.</title>
        <authorList>
            <person name="Ruckert C."/>
            <person name="Albersmeier A."/>
            <person name="Jiang C.-L."/>
            <person name="Jiang Y."/>
            <person name="Kalinowski J."/>
            <person name="Schneider O."/>
            <person name="Winkler A."/>
            <person name="Zotchev S.B."/>
        </authorList>
    </citation>
    <scope>NUCLEOTIDE SEQUENCE [LARGE SCALE GENOMIC DNA]</scope>
    <source>
        <strain evidence="1 2">DSM 45305</strain>
    </source>
</reference>
<accession>A0A2V4BBT1</accession>
<dbReference type="EMBL" id="MASW01000001">
    <property type="protein sequence ID" value="PXY32511.1"/>
    <property type="molecule type" value="Genomic_DNA"/>
</dbReference>
<evidence type="ECO:0000313" key="2">
    <source>
        <dbReference type="Proteomes" id="UP000249915"/>
    </source>
</evidence>
<evidence type="ECO:0000313" key="1">
    <source>
        <dbReference type="EMBL" id="PXY32511.1"/>
    </source>
</evidence>
<dbReference type="Pfam" id="PF11716">
    <property type="entry name" value="MDMPI_N"/>
    <property type="match status" value="1"/>
</dbReference>
<dbReference type="SUPFAM" id="SSF109854">
    <property type="entry name" value="DinB/YfiT-like putative metalloenzymes"/>
    <property type="match status" value="1"/>
</dbReference>
<gene>
    <name evidence="1" type="ORF">BAY60_09680</name>
</gene>
<dbReference type="InterPro" id="IPR034660">
    <property type="entry name" value="DinB/YfiT-like"/>
</dbReference>
<protein>
    <submittedName>
        <fullName evidence="1">TIGR03086 family protein</fullName>
    </submittedName>
</protein>
<sequence>MLVLTIGWETLLGLHERAVRETIELVRRVRPEDLDRPTPCTEWTLDELVSHMTTQHYGFAAAARGHGDIDAVWRQPPPGEDHAAEYARAAEDVLAAFAAPGVSGSEFALAEFGAGVTAPAPFAVSAHFVDYVVHGWDVARSLGLPFAPDGDIAEAALRVAEQVPDGPERKEQGAFFGPALPGSGATDSFERTLLLLGRSPTWPG</sequence>